<keyword evidence="1" id="KW-0802">TPR repeat</keyword>
<evidence type="ECO:0008006" key="5">
    <source>
        <dbReference type="Google" id="ProtNLM"/>
    </source>
</evidence>
<dbReference type="InterPro" id="IPR051981">
    <property type="entry name" value="Glycosyltransf_32"/>
</dbReference>
<feature type="repeat" description="TPR" evidence="1">
    <location>
        <begin position="90"/>
        <end position="123"/>
    </location>
</feature>
<name>A0A7S9H1P6_9BRAD</name>
<dbReference type="PANTHER" id="PTHR12042">
    <property type="entry name" value="LACTOSYLCERAMIDE 4-ALPHA-GALACTOSYLTRANSFERASE ALPHA- 1,4-GALACTOSYLTRANSFERASE"/>
    <property type="match status" value="1"/>
</dbReference>
<dbReference type="SUPFAM" id="SSF48452">
    <property type="entry name" value="TPR-like"/>
    <property type="match status" value="1"/>
</dbReference>
<evidence type="ECO:0000313" key="4">
    <source>
        <dbReference type="Proteomes" id="UP000594621"/>
    </source>
</evidence>
<dbReference type="InterPro" id="IPR029063">
    <property type="entry name" value="SAM-dependent_MTases_sf"/>
</dbReference>
<dbReference type="RefSeq" id="WP_195803713.1">
    <property type="nucleotide sequence ID" value="NZ_CP061379.1"/>
</dbReference>
<dbReference type="InterPro" id="IPR011990">
    <property type="entry name" value="TPR-like_helical_dom_sf"/>
</dbReference>
<dbReference type="GO" id="GO:0006688">
    <property type="term" value="P:glycosphingolipid biosynthetic process"/>
    <property type="evidence" value="ECO:0007669"/>
    <property type="project" value="TreeGrafter"/>
</dbReference>
<evidence type="ECO:0000313" key="3">
    <source>
        <dbReference type="EMBL" id="QPF94215.1"/>
    </source>
</evidence>
<dbReference type="InterPro" id="IPR007577">
    <property type="entry name" value="GlycoTrfase_DXD_sugar-bd_CS"/>
</dbReference>
<keyword evidence="4" id="KW-1185">Reference proteome</keyword>
<protein>
    <recommendedName>
        <fullName evidence="5">Methyltransferase</fullName>
    </recommendedName>
</protein>
<dbReference type="Proteomes" id="UP000594621">
    <property type="component" value="Chromosome"/>
</dbReference>
<dbReference type="SUPFAM" id="SSF53335">
    <property type="entry name" value="S-adenosyl-L-methionine-dependent methyltransferases"/>
    <property type="match status" value="1"/>
</dbReference>
<gene>
    <name evidence="3" type="ORF">IC761_13445</name>
</gene>
<dbReference type="InterPro" id="IPR019734">
    <property type="entry name" value="TPR_rpt"/>
</dbReference>
<dbReference type="EMBL" id="CP061379">
    <property type="protein sequence ID" value="QPF94215.1"/>
    <property type="molecule type" value="Genomic_DNA"/>
</dbReference>
<evidence type="ECO:0000256" key="2">
    <source>
        <dbReference type="SAM" id="MobiDB-lite"/>
    </source>
</evidence>
<dbReference type="AlphaFoldDB" id="A0A7S9H1P6"/>
<proteinExistence type="predicted"/>
<dbReference type="GO" id="GO:0016020">
    <property type="term" value="C:membrane"/>
    <property type="evidence" value="ECO:0007669"/>
    <property type="project" value="GOC"/>
</dbReference>
<sequence length="670" mass="74617">MNYHEGALARANEISTEPSSPTRDEYYRICLQHLQTGELELAEARCREGLASNADHAGLLHLMAGVSLLRGNYNAAVDWACRALTHEMKATYLATLGTALQGGGLQEQALEAFQRAVALDPVDPTIWENYGNALNRAQQSNAANLCFLIARAYQKLPFLAACRSVPRDGWNALTEQFNPQLQSRSRSKEARDPIHCFWSNAPLSEMSRLSLQSMIRQGHPVKLYTYDNVGAMQARVPPGVMVVDAGNIVPGAIYQHAVLNSEIRYFSDIFRYAVLHEHGGWWLDTDIVLVKPLDFPSEHVFSAQWSGVENGHVCVGDVMRAPKGSLHMANLYALSLQRLFSERRVEYGAVGPLLLSEYLLVAGDEELRSSILPPTTFNAIDWREVELFASEGRAGFALLSDPRVTGVHLWGKMWAERGLRFDAVPEQSVAGYLKKLVLEPNWLTQLAAKFDSDKGAIYKGQIAHHYTRVYHELFRSKALESIRILEIGLCRGRVEGWAQDQVPSLQMWLDYFPNAEVIGADIEDFSWFSHPRVRIHRVDQGDRGLLAELGAKEKPLDIIIDDASHASVHQHLTLGVLFPSLKPGGLFVVEDLDWQPPDIPSNGAPLVKDVLNAMKQGGAFTSNVMTEAEAKLITEEVDEIILNDSFRELMTRGKLGGLGVLMRKAHPEAR</sequence>
<organism evidence="3 4">
    <name type="scientific">Bradyrhizobium commune</name>
    <dbReference type="NCBI Taxonomy" id="83627"/>
    <lineage>
        <taxon>Bacteria</taxon>
        <taxon>Pseudomonadati</taxon>
        <taxon>Pseudomonadota</taxon>
        <taxon>Alphaproteobacteria</taxon>
        <taxon>Hyphomicrobiales</taxon>
        <taxon>Nitrobacteraceae</taxon>
        <taxon>Bradyrhizobium</taxon>
    </lineage>
</organism>
<reference evidence="3 4" key="1">
    <citation type="submission" date="2020-09" db="EMBL/GenBank/DDBJ databases">
        <title>Complete genomes of bradyrhizobia occurring on native shrubby legumes in Australia.</title>
        <authorList>
            <person name="Lafay B."/>
        </authorList>
    </citation>
    <scope>NUCLEOTIDE SEQUENCE [LARGE SCALE GENOMIC DNA]</scope>
    <source>
        <strain evidence="3 4">BDV5040</strain>
    </source>
</reference>
<feature type="region of interest" description="Disordered" evidence="2">
    <location>
        <begin position="1"/>
        <end position="21"/>
    </location>
</feature>
<dbReference type="Gene3D" id="3.90.550.20">
    <property type="match status" value="1"/>
</dbReference>
<dbReference type="InterPro" id="IPR029044">
    <property type="entry name" value="Nucleotide-diphossugar_trans"/>
</dbReference>
<dbReference type="SUPFAM" id="SSF53448">
    <property type="entry name" value="Nucleotide-diphospho-sugar transferases"/>
    <property type="match status" value="1"/>
</dbReference>
<dbReference type="PROSITE" id="PS50005">
    <property type="entry name" value="TPR"/>
    <property type="match status" value="1"/>
</dbReference>
<dbReference type="Gene3D" id="1.25.40.10">
    <property type="entry name" value="Tetratricopeptide repeat domain"/>
    <property type="match status" value="1"/>
</dbReference>
<accession>A0A7S9H1P6</accession>
<dbReference type="PANTHER" id="PTHR12042:SF21">
    <property type="entry name" value="ALPHA1,4-GALACTOSYLTRANSFERASE 1-RELATED"/>
    <property type="match status" value="1"/>
</dbReference>
<dbReference type="KEGG" id="bcou:IC761_13445"/>
<dbReference type="Gene3D" id="3.40.50.150">
    <property type="entry name" value="Vaccinia Virus protein VP39"/>
    <property type="match status" value="1"/>
</dbReference>
<dbReference type="Pfam" id="PF04488">
    <property type="entry name" value="Gly_transf_sug"/>
    <property type="match status" value="1"/>
</dbReference>
<evidence type="ECO:0000256" key="1">
    <source>
        <dbReference type="PROSITE-ProRule" id="PRU00339"/>
    </source>
</evidence>
<dbReference type="GO" id="GO:0016758">
    <property type="term" value="F:hexosyltransferase activity"/>
    <property type="evidence" value="ECO:0007669"/>
    <property type="project" value="TreeGrafter"/>
</dbReference>